<feature type="chain" id="PRO_5045741641" evidence="2">
    <location>
        <begin position="19"/>
        <end position="153"/>
    </location>
</feature>
<name>A0ABZ0WNJ0_9BURK</name>
<protein>
    <submittedName>
        <fullName evidence="3">Uncharacterized protein</fullName>
    </submittedName>
</protein>
<reference evidence="3 4" key="1">
    <citation type="submission" date="2023-12" db="EMBL/GenBank/DDBJ databases">
        <title>Genome sequencing and assembly of bacterial species from a model synthetic community.</title>
        <authorList>
            <person name="Hogle S.L."/>
        </authorList>
    </citation>
    <scope>NUCLEOTIDE SEQUENCE [LARGE SCALE GENOMIC DNA]</scope>
    <source>
        <strain evidence="3 4">HAMBI 2494</strain>
    </source>
</reference>
<feature type="compositionally biased region" description="Basic and acidic residues" evidence="1">
    <location>
        <begin position="132"/>
        <end position="142"/>
    </location>
</feature>
<evidence type="ECO:0000256" key="2">
    <source>
        <dbReference type="SAM" id="SignalP"/>
    </source>
</evidence>
<dbReference type="RefSeq" id="WP_114815381.1">
    <property type="nucleotide sequence ID" value="NZ_CP139965.1"/>
</dbReference>
<feature type="region of interest" description="Disordered" evidence="1">
    <location>
        <begin position="57"/>
        <end position="105"/>
    </location>
</feature>
<evidence type="ECO:0000313" key="4">
    <source>
        <dbReference type="Proteomes" id="UP001325479"/>
    </source>
</evidence>
<gene>
    <name evidence="3" type="ORF">U0042_04330</name>
</gene>
<feature type="region of interest" description="Disordered" evidence="1">
    <location>
        <begin position="132"/>
        <end position="153"/>
    </location>
</feature>
<sequence length="153" mass="15776">MLRFLICTATLACGTAFAADSANVSAPPSQAQAQTQAASGGSSSAFVIKPTTAAAAPNQLFPPVPSLASLPGSASDDEDTSAPVATTGSSHRSKKSRRAVAKKAPEVQVRVVVTEESRTQLAAMEKRLDAALQERPHDKRSIATEGVSVAMTR</sequence>
<accession>A0ABZ0WNJ0</accession>
<proteinExistence type="predicted"/>
<feature type="signal peptide" evidence="2">
    <location>
        <begin position="1"/>
        <end position="18"/>
    </location>
</feature>
<feature type="compositionally biased region" description="Basic residues" evidence="1">
    <location>
        <begin position="91"/>
        <end position="101"/>
    </location>
</feature>
<dbReference type="EMBL" id="CP139965">
    <property type="protein sequence ID" value="WQD78942.1"/>
    <property type="molecule type" value="Genomic_DNA"/>
</dbReference>
<organism evidence="3 4">
    <name type="scientific">Paraburkholderia kururiensis</name>
    <dbReference type="NCBI Taxonomy" id="984307"/>
    <lineage>
        <taxon>Bacteria</taxon>
        <taxon>Pseudomonadati</taxon>
        <taxon>Pseudomonadota</taxon>
        <taxon>Betaproteobacteria</taxon>
        <taxon>Burkholderiales</taxon>
        <taxon>Burkholderiaceae</taxon>
        <taxon>Paraburkholderia</taxon>
    </lineage>
</organism>
<keyword evidence="4" id="KW-1185">Reference proteome</keyword>
<keyword evidence="2" id="KW-0732">Signal</keyword>
<evidence type="ECO:0000256" key="1">
    <source>
        <dbReference type="SAM" id="MobiDB-lite"/>
    </source>
</evidence>
<evidence type="ECO:0000313" key="3">
    <source>
        <dbReference type="EMBL" id="WQD78942.1"/>
    </source>
</evidence>
<dbReference type="Proteomes" id="UP001325479">
    <property type="component" value="Chromosome"/>
</dbReference>